<evidence type="ECO:0000313" key="3">
    <source>
        <dbReference type="Proteomes" id="UP001497525"/>
    </source>
</evidence>
<dbReference type="AlphaFoldDB" id="A0AAV2T2K2"/>
<evidence type="ECO:0000256" key="1">
    <source>
        <dbReference type="SAM" id="MobiDB-lite"/>
    </source>
</evidence>
<name>A0AAV2T2K2_CALDB</name>
<dbReference type="EMBL" id="CAXLJL010000059">
    <property type="protein sequence ID" value="CAL5130261.1"/>
    <property type="molecule type" value="Genomic_DNA"/>
</dbReference>
<dbReference type="Proteomes" id="UP001497525">
    <property type="component" value="Unassembled WGS sequence"/>
</dbReference>
<feature type="compositionally biased region" description="Pro residues" evidence="1">
    <location>
        <begin position="496"/>
        <end position="505"/>
    </location>
</feature>
<accession>A0AAV2T2K2</accession>
<feature type="region of interest" description="Disordered" evidence="1">
    <location>
        <begin position="1"/>
        <end position="24"/>
    </location>
</feature>
<feature type="region of interest" description="Disordered" evidence="1">
    <location>
        <begin position="78"/>
        <end position="112"/>
    </location>
</feature>
<protein>
    <submittedName>
        <fullName evidence="2">Uncharacterized protein</fullName>
    </submittedName>
</protein>
<organism evidence="2 3">
    <name type="scientific">Calicophoron daubneyi</name>
    <name type="common">Rumen fluke</name>
    <name type="synonym">Paramphistomum daubneyi</name>
    <dbReference type="NCBI Taxonomy" id="300641"/>
    <lineage>
        <taxon>Eukaryota</taxon>
        <taxon>Metazoa</taxon>
        <taxon>Spiralia</taxon>
        <taxon>Lophotrochozoa</taxon>
        <taxon>Platyhelminthes</taxon>
        <taxon>Trematoda</taxon>
        <taxon>Digenea</taxon>
        <taxon>Plagiorchiida</taxon>
        <taxon>Pronocephalata</taxon>
        <taxon>Paramphistomoidea</taxon>
        <taxon>Paramphistomidae</taxon>
        <taxon>Calicophoron</taxon>
    </lineage>
</organism>
<comment type="caution">
    <text evidence="2">The sequence shown here is derived from an EMBL/GenBank/DDBJ whole genome shotgun (WGS) entry which is preliminary data.</text>
</comment>
<feature type="region of interest" description="Disordered" evidence="1">
    <location>
        <begin position="452"/>
        <end position="533"/>
    </location>
</feature>
<sequence length="593" mass="62384">MQKAASEGCEGGGTELENDLNTNSKRVALEVFELSKRKKSVSKGRTELLLSDLLNAGPVPEPEGDVWGTSEHRRRLTLSSTGSTLSTSTTGAPSSPNPSLSSGGLSGGAHSPCPTVTAEFHFMEKSMEDPLMSRQRAAVSNAFGVHRVLPSHDWLQSASAQDSPILGPAAVTTGPISHSTSLDFPQTKYVPVRRAEVVVEGEVVGDLGPPASASPVIRSEEKIATATITTAGEADQPVEGPRNLRAGELSPPIQSLRAQIEVLPTSNTSAFSASISRSPQAQADSGTDTQTLVGQTKKIWLICQPPVEAGNGGSSSSDRLSRTDSLIKRSQLIGADETSVHSRQALLPYPDSDFDITKDGSDPTVAASGSVLRSHSLANRLKSSRLLPSGMRSGKRSSEDSTMGGSASLALLGPSRQLAGVVASLSTLPTDPGTSPISAAALASAVAVAGATGSWQQPPGVENYDRFGRGTPSTSSVKSKSAENDADTLIPSPAQAAPPEPPVRYMPPAASVAADSPGTYTAQTQHPRRSDGSNLSLFRLFRHKKKRFRSAGPEKLLYLDNSDLEDFDAISTEGYYRIVQDPDPRPQMQHPNR</sequence>
<proteinExistence type="predicted"/>
<gene>
    <name evidence="2" type="ORF">CDAUBV1_LOCUS1675</name>
</gene>
<feature type="region of interest" description="Disordered" evidence="1">
    <location>
        <begin position="382"/>
        <end position="408"/>
    </location>
</feature>
<reference evidence="2" key="1">
    <citation type="submission" date="2024-06" db="EMBL/GenBank/DDBJ databases">
        <authorList>
            <person name="Liu X."/>
            <person name="Lenzi L."/>
            <person name="Haldenby T S."/>
            <person name="Uol C."/>
        </authorList>
    </citation>
    <scope>NUCLEOTIDE SEQUENCE</scope>
</reference>
<evidence type="ECO:0000313" key="2">
    <source>
        <dbReference type="EMBL" id="CAL5130261.1"/>
    </source>
</evidence>